<comment type="caution">
    <text evidence="1">The sequence shown here is derived from an EMBL/GenBank/DDBJ whole genome shotgun (WGS) entry which is preliminary data.</text>
</comment>
<organism evidence="1 2">
    <name type="scientific">Rhodobacter lacus</name>
    <dbReference type="NCBI Taxonomy" id="1641972"/>
    <lineage>
        <taxon>Bacteria</taxon>
        <taxon>Pseudomonadati</taxon>
        <taxon>Pseudomonadota</taxon>
        <taxon>Alphaproteobacteria</taxon>
        <taxon>Rhodobacterales</taxon>
        <taxon>Rhodobacter group</taxon>
        <taxon>Rhodobacter</taxon>
    </lineage>
</organism>
<dbReference type="InterPro" id="IPR011739">
    <property type="entry name" value="GTA_rcc01693"/>
</dbReference>
<protein>
    <submittedName>
        <fullName evidence="1">Rcc01693 family protein</fullName>
    </submittedName>
</protein>
<reference evidence="2" key="1">
    <citation type="journal article" date="2019" name="Int. J. Syst. Evol. Microbiol.">
        <title>The Global Catalogue of Microorganisms (GCM) 10K type strain sequencing project: providing services to taxonomists for standard genome sequencing and annotation.</title>
        <authorList>
            <consortium name="The Broad Institute Genomics Platform"/>
            <consortium name="The Broad Institute Genome Sequencing Center for Infectious Disease"/>
            <person name="Wu L."/>
            <person name="Ma J."/>
        </authorList>
    </citation>
    <scope>NUCLEOTIDE SEQUENCE [LARGE SCALE GENOMIC DNA]</scope>
    <source>
        <strain evidence="2">CCUG 55131</strain>
    </source>
</reference>
<dbReference type="NCBIfam" id="TIGR02216">
    <property type="entry name" value="phage_TIGR02216"/>
    <property type="match status" value="1"/>
</dbReference>
<evidence type="ECO:0000313" key="2">
    <source>
        <dbReference type="Proteomes" id="UP001597413"/>
    </source>
</evidence>
<dbReference type="EMBL" id="JBHUIX010000013">
    <property type="protein sequence ID" value="MFD2175181.1"/>
    <property type="molecule type" value="Genomic_DNA"/>
</dbReference>
<name>A0ABW5ACF9_9RHOB</name>
<dbReference type="InterPro" id="IPR019056">
    <property type="entry name" value="Phage_TAC_6"/>
</dbReference>
<accession>A0ABW5ACF9</accession>
<dbReference type="Pfam" id="PF09550">
    <property type="entry name" value="Phage_TAC_6"/>
    <property type="match status" value="1"/>
</dbReference>
<proteinExistence type="predicted"/>
<dbReference type="Proteomes" id="UP001597413">
    <property type="component" value="Unassembled WGS sequence"/>
</dbReference>
<sequence length="73" mass="7646">MAAALDWAGLMRAGIGGLKLRPAEFWALTPAELALLLGVGTAPTPMSRATLAALSRRWPDRAAQETGETDGAR</sequence>
<keyword evidence="2" id="KW-1185">Reference proteome</keyword>
<dbReference type="RefSeq" id="WP_377391482.1">
    <property type="nucleotide sequence ID" value="NZ_JBHUIX010000013.1"/>
</dbReference>
<gene>
    <name evidence="1" type="ORF">ACFSM0_13880</name>
</gene>
<evidence type="ECO:0000313" key="1">
    <source>
        <dbReference type="EMBL" id="MFD2175181.1"/>
    </source>
</evidence>